<dbReference type="CTD" id="65083"/>
<dbReference type="InterPro" id="IPR035370">
    <property type="entry name" value="Nrap_D5"/>
</dbReference>
<dbReference type="InParanoid" id="A0A6P7J0N2"/>
<evidence type="ECO:0000259" key="15">
    <source>
        <dbReference type="Pfam" id="PF17406"/>
    </source>
</evidence>
<dbReference type="RefSeq" id="XP_028270098.1">
    <property type="nucleotide sequence ID" value="XM_028414297.1"/>
</dbReference>
<evidence type="ECO:0000259" key="14">
    <source>
        <dbReference type="Pfam" id="PF17405"/>
    </source>
</evidence>
<feature type="domain" description="Nrap protein" evidence="16">
    <location>
        <begin position="1002"/>
        <end position="1136"/>
    </location>
</feature>
<comment type="function">
    <text evidence="8">Part of the small subunit (SSU) processome, first precursor of the small eukaryotic ribosomal subunit. During the assembly of the SSU processome in the nucleolus, many ribosome biogenesis factors, an RNA chaperone and ribosomal proteins associate with the nascent pre-rRNA and work in concert to generate RNA folding, modifications, rearrangements and cleavage as well as targeted degradation of pre-ribosomal RNA by the RNA exosome.</text>
</comment>
<organism evidence="17 18">
    <name type="scientific">Parambassis ranga</name>
    <name type="common">Indian glassy fish</name>
    <dbReference type="NCBI Taxonomy" id="210632"/>
    <lineage>
        <taxon>Eukaryota</taxon>
        <taxon>Metazoa</taxon>
        <taxon>Chordata</taxon>
        <taxon>Craniata</taxon>
        <taxon>Vertebrata</taxon>
        <taxon>Euteleostomi</taxon>
        <taxon>Actinopterygii</taxon>
        <taxon>Neopterygii</taxon>
        <taxon>Teleostei</taxon>
        <taxon>Neoteleostei</taxon>
        <taxon>Acanthomorphata</taxon>
        <taxon>Ovalentaria</taxon>
        <taxon>Ambassidae</taxon>
        <taxon>Parambassis</taxon>
    </lineage>
</organism>
<keyword evidence="17" id="KW-1185">Reference proteome</keyword>
<protein>
    <recommendedName>
        <fullName evidence="4 9">Nucleolar protein 6</fullName>
    </recommendedName>
</protein>
<evidence type="ECO:0000259" key="13">
    <source>
        <dbReference type="Pfam" id="PF17404"/>
    </source>
</evidence>
<keyword evidence="6 9" id="KW-0694">RNA-binding</keyword>
<dbReference type="Pfam" id="PF17405">
    <property type="entry name" value="Nrap_D4"/>
    <property type="match status" value="1"/>
</dbReference>
<dbReference type="InterPro" id="IPR035082">
    <property type="entry name" value="Nrap_D1"/>
</dbReference>
<feature type="domain" description="Nrap protein" evidence="12">
    <location>
        <begin position="320"/>
        <end position="459"/>
    </location>
</feature>
<dbReference type="Pfam" id="PF17403">
    <property type="entry name" value="Nrap_D2"/>
    <property type="match status" value="1"/>
</dbReference>
<accession>A0A6P7J0N2</accession>
<dbReference type="FunFam" id="1.10.1410.10:FF:000006">
    <property type="entry name" value="Nucleolar protein 6"/>
    <property type="match status" value="1"/>
</dbReference>
<evidence type="ECO:0000256" key="5">
    <source>
        <dbReference type="ARBA" id="ARBA00022454"/>
    </source>
</evidence>
<dbReference type="InterPro" id="IPR035367">
    <property type="entry name" value="Nrap_D2"/>
</dbReference>
<evidence type="ECO:0000256" key="4">
    <source>
        <dbReference type="ARBA" id="ARBA00016437"/>
    </source>
</evidence>
<evidence type="ECO:0000259" key="12">
    <source>
        <dbReference type="Pfam" id="PF17403"/>
    </source>
</evidence>
<proteinExistence type="inferred from homology"/>
<dbReference type="GO" id="GO:0006409">
    <property type="term" value="P:tRNA export from nucleus"/>
    <property type="evidence" value="ECO:0007669"/>
    <property type="project" value="TreeGrafter"/>
</dbReference>
<evidence type="ECO:0000256" key="1">
    <source>
        <dbReference type="ARBA" id="ARBA00004286"/>
    </source>
</evidence>
<evidence type="ECO:0000259" key="16">
    <source>
        <dbReference type="Pfam" id="PF17407"/>
    </source>
</evidence>
<dbReference type="GO" id="GO:0034456">
    <property type="term" value="C:UTP-C complex"/>
    <property type="evidence" value="ECO:0007669"/>
    <property type="project" value="TreeGrafter"/>
</dbReference>
<evidence type="ECO:0000259" key="11">
    <source>
        <dbReference type="Pfam" id="PF03813"/>
    </source>
</evidence>
<evidence type="ECO:0000256" key="10">
    <source>
        <dbReference type="SAM" id="MobiDB-lite"/>
    </source>
</evidence>
<keyword evidence="7 9" id="KW-0539">Nucleus</keyword>
<gene>
    <name evidence="18" type="primary">nol6</name>
</gene>
<evidence type="ECO:0000256" key="3">
    <source>
        <dbReference type="ARBA" id="ARBA00006674"/>
    </source>
</evidence>
<evidence type="ECO:0000256" key="8">
    <source>
        <dbReference type="ARBA" id="ARBA00035000"/>
    </source>
</evidence>
<feature type="region of interest" description="Disordered" evidence="10">
    <location>
        <begin position="1"/>
        <end position="53"/>
    </location>
</feature>
<dbReference type="GO" id="GO:0006364">
    <property type="term" value="P:rRNA processing"/>
    <property type="evidence" value="ECO:0007669"/>
    <property type="project" value="TreeGrafter"/>
</dbReference>
<evidence type="ECO:0000256" key="2">
    <source>
        <dbReference type="ARBA" id="ARBA00004604"/>
    </source>
</evidence>
<evidence type="ECO:0000256" key="9">
    <source>
        <dbReference type="RuleBase" id="RU364032"/>
    </source>
</evidence>
<dbReference type="InterPro" id="IPR005554">
    <property type="entry name" value="NOL6/Upt22"/>
</dbReference>
<dbReference type="Gene3D" id="1.10.1410.10">
    <property type="match status" value="2"/>
</dbReference>
<name>A0A6P7J0N2_9TELE</name>
<evidence type="ECO:0000256" key="7">
    <source>
        <dbReference type="ARBA" id="ARBA00023242"/>
    </source>
</evidence>
<dbReference type="Proteomes" id="UP000515145">
    <property type="component" value="Chromosome 9"/>
</dbReference>
<dbReference type="Pfam" id="PF17404">
    <property type="entry name" value="Nrap_D3"/>
    <property type="match status" value="1"/>
</dbReference>
<dbReference type="OrthoDB" id="10251401at2759"/>
<dbReference type="Gene3D" id="3.30.70.3030">
    <property type="match status" value="1"/>
</dbReference>
<dbReference type="Pfam" id="PF17406">
    <property type="entry name" value="Nrap_D5"/>
    <property type="match status" value="1"/>
</dbReference>
<dbReference type="GeneID" id="114441392"/>
<evidence type="ECO:0000313" key="17">
    <source>
        <dbReference type="Proteomes" id="UP000515145"/>
    </source>
</evidence>
<dbReference type="GO" id="GO:0032545">
    <property type="term" value="C:CURI complex"/>
    <property type="evidence" value="ECO:0007669"/>
    <property type="project" value="TreeGrafter"/>
</dbReference>
<dbReference type="SUPFAM" id="SSF81631">
    <property type="entry name" value="PAP/OAS1 substrate-binding domain"/>
    <property type="match status" value="1"/>
</dbReference>
<comment type="subcellular location">
    <subcellularLocation>
        <location evidence="1">Chromosome</location>
    </subcellularLocation>
    <subcellularLocation>
        <location evidence="2 9">Nucleus</location>
        <location evidence="2 9">Nucleolus</location>
    </subcellularLocation>
</comment>
<dbReference type="PANTHER" id="PTHR17972:SF0">
    <property type="entry name" value="NUCLEOLAR PROTEIN 6"/>
    <property type="match status" value="1"/>
</dbReference>
<dbReference type="FunFam" id="1.10.1410.10:FF:000005">
    <property type="entry name" value="Nucleolar protein 6"/>
    <property type="match status" value="1"/>
</dbReference>
<feature type="domain" description="Nrap protein" evidence="15">
    <location>
        <begin position="845"/>
        <end position="1000"/>
    </location>
</feature>
<dbReference type="FunFam" id="3.30.70.3030:FF:000001">
    <property type="entry name" value="Nucleolar protein 6"/>
    <property type="match status" value="1"/>
</dbReference>
<dbReference type="GO" id="GO:0032040">
    <property type="term" value="C:small-subunit processome"/>
    <property type="evidence" value="ECO:0007669"/>
    <property type="project" value="TreeGrafter"/>
</dbReference>
<feature type="domain" description="Nrap protein" evidence="14">
    <location>
        <begin position="639"/>
        <end position="843"/>
    </location>
</feature>
<dbReference type="Pfam" id="PF03813">
    <property type="entry name" value="Nrap"/>
    <property type="match status" value="1"/>
</dbReference>
<comment type="similarity">
    <text evidence="3 9">Belongs to the NRAP family.</text>
</comment>
<dbReference type="InterPro" id="IPR035369">
    <property type="entry name" value="Nrap_D4"/>
</dbReference>
<feature type="domain" description="Nrap protein" evidence="13">
    <location>
        <begin position="465"/>
        <end position="624"/>
    </location>
</feature>
<sequence length="1145" mass="127724">MNMKKKQAAAEDPAEMSPSDSPHEEEADEAPIKAKRSKPEEGEDMVYHPVKLSRNDLYRPPTAEELSQLKEAESLFHCSLLKMQMEELLKEVTLSERRKQHIDSFIQTVTKLLQTVPESPVVEVADLSWLSGAVKVPFLLMPKTTKGKFHMAPPAAVDLIGSYPLGTCTKPHIVVDLAVTIPADILHPKDVINQRYPRKRALYMAGLAQHLTSSPDIGPMRYSSLHGNRLRPVLLLTPPENTLSSFTVRVHACPPPGFFKPSRFHPQKNNIRTDWYTGLQTTSSETNEPPTPHYNSSILGDLLPRAHLQFLSAVSCQCTAFADGVALLKVWLRQRELNQGTGCFNGFLASMLLAYLLMSHRVSNTMTAYQLLRNSLNFLASTDLTVNGISLVKNPDSTAPSLAEFHSAFEVVFVDPSGHLNLCADMTACTYKQLQHEASVSMQFWDNPTIDGFHSLLMTPKPMIRTSDHVFQLCELVKLQSSCKKLNLLNELMDHSGNYVQTVLPFILSLLQRGLGQRIHLLTHSLSPDPEWSVESEAPKYKAQPPLSFGLLLRPELAASVLERGPQADSPKAAEFRQLWGPRSELRRFQDSAITEAVLWDGESMCQKRLVPKQIITHLLQLHADIPESCVRYVGAMVDDVIKTGSEVPSTGEEESLVVVQSFDDLSRKLWRLENLPLSITAVQGAHPALRYTQVFPPVPLKLDYSFFEREKTSKSLVPKEGKPCPAYITPITVICHMEGSGKWPHDKFAIRHIRAAFHIRLAELLMKHHGYTCRPCPTHLDVWKDGLVFRIKVAYHREPQVLRESVNAEGLLVVRDNEEAQALEMATIHKPLLTSTLHGLQQQHPCFGAVCRLAKRWLGAQLFSDDITEDTADVLVASLFLQPAPFTVPSSPQVGFLRFLHLLSSFDWRNNPLIVNLNNQLTATDYTEIKNGFMASRESLPVMFIATPKDKNVSLWTRRAPNVQMLQRAMTVAAESLKVLEHQLMDGSQTQDVRVVMRPPLDAYDVLIHLNPKQVPLLSQAVDPPAVTFSRGVMTSSAAQSGGALPVIDYNPVSLYLAELREAFADTALFFCDPCGGTVIAVLWKPKAFIPAPFKTSQVSARNVEVSGEVANTVPNVEAILEDFRILGKDLVKSVEAKSEKWSL</sequence>
<dbReference type="FunCoup" id="A0A6P7J0N2">
    <property type="interactions" value="1762"/>
</dbReference>
<feature type="domain" description="Nrap protein" evidence="11">
    <location>
        <begin position="175"/>
        <end position="314"/>
    </location>
</feature>
<dbReference type="GO" id="GO:0005694">
    <property type="term" value="C:chromosome"/>
    <property type="evidence" value="ECO:0007669"/>
    <property type="project" value="UniProtKB-SubCell"/>
</dbReference>
<evidence type="ECO:0000256" key="6">
    <source>
        <dbReference type="ARBA" id="ARBA00022884"/>
    </source>
</evidence>
<dbReference type="GO" id="GO:0003723">
    <property type="term" value="F:RNA binding"/>
    <property type="evidence" value="ECO:0007669"/>
    <property type="project" value="UniProtKB-KW"/>
</dbReference>
<dbReference type="InterPro" id="IPR035368">
    <property type="entry name" value="Nrap_D3"/>
</dbReference>
<reference evidence="18" key="1">
    <citation type="submission" date="2025-08" db="UniProtKB">
        <authorList>
            <consortium name="RefSeq"/>
        </authorList>
    </citation>
    <scope>IDENTIFICATION</scope>
</reference>
<keyword evidence="5" id="KW-0158">Chromosome</keyword>
<evidence type="ECO:0000313" key="18">
    <source>
        <dbReference type="RefSeq" id="XP_028270098.1"/>
    </source>
</evidence>
<dbReference type="PANTHER" id="PTHR17972">
    <property type="entry name" value="NUCLEOLAR RNA-ASSOCIATED PROTEIN"/>
    <property type="match status" value="1"/>
</dbReference>
<dbReference type="InterPro" id="IPR035371">
    <property type="entry name" value="Nrap_D6"/>
</dbReference>
<dbReference type="Pfam" id="PF17407">
    <property type="entry name" value="Nrap_D6"/>
    <property type="match status" value="1"/>
</dbReference>
<dbReference type="AlphaFoldDB" id="A0A6P7J0N2"/>